<accession>A0ABY7BB33</accession>
<gene>
    <name evidence="1" type="ORF">ORV05_15915</name>
</gene>
<name>A0ABY7BB33_9PSEU</name>
<evidence type="ECO:0000313" key="1">
    <source>
        <dbReference type="EMBL" id="WAL69185.1"/>
    </source>
</evidence>
<reference evidence="1" key="1">
    <citation type="submission" date="2022-11" db="EMBL/GenBank/DDBJ databases">
        <authorList>
            <person name="Mo P."/>
        </authorList>
    </citation>
    <scope>NUCLEOTIDE SEQUENCE</scope>
    <source>
        <strain evidence="1">HUAS 11-8</strain>
    </source>
</reference>
<proteinExistence type="predicted"/>
<dbReference type="EMBL" id="CP113836">
    <property type="protein sequence ID" value="WAL69185.1"/>
    <property type="molecule type" value="Genomic_DNA"/>
</dbReference>
<protein>
    <submittedName>
        <fullName evidence="1">Uncharacterized protein</fullName>
    </submittedName>
</protein>
<dbReference type="RefSeq" id="WP_268759272.1">
    <property type="nucleotide sequence ID" value="NZ_CP113836.1"/>
</dbReference>
<keyword evidence="2" id="KW-1185">Reference proteome</keyword>
<sequence>MAKKRASLKNRLARHQTARDVGVVTAALRPADGDRSLAEVCWDVLNPVCRLVVSDADELAQCLTVRFHSAQATGWVAGILGAGLAYPSRADPLADPDLRALEEEVIDALGPDALWCASGDYEQSALHGRQLRGWNPVTRATFDLVVAVRGNGLDLVLARTDED</sequence>
<dbReference type="Proteomes" id="UP001163203">
    <property type="component" value="Chromosome"/>
</dbReference>
<evidence type="ECO:0000313" key="2">
    <source>
        <dbReference type="Proteomes" id="UP001163203"/>
    </source>
</evidence>
<organism evidence="1 2">
    <name type="scientific">Amycolatopsis cynarae</name>
    <dbReference type="NCBI Taxonomy" id="2995223"/>
    <lineage>
        <taxon>Bacteria</taxon>
        <taxon>Bacillati</taxon>
        <taxon>Actinomycetota</taxon>
        <taxon>Actinomycetes</taxon>
        <taxon>Pseudonocardiales</taxon>
        <taxon>Pseudonocardiaceae</taxon>
        <taxon>Amycolatopsis</taxon>
    </lineage>
</organism>